<evidence type="ECO:0000313" key="1">
    <source>
        <dbReference type="Proteomes" id="UP000887540"/>
    </source>
</evidence>
<name>A0A914DRP9_9BILA</name>
<sequence>MNRRNVVLKPQILWTMIMKEGIEVPKKINDQGSPDLEVSIKINDQESLDLEVPKKINDQEGPDLEVLIKINDQESLVLGVPIKINDQESPDLEVPIKVNDQERKNMALKGIEKKMNLRNVVLKPQILWTMIMKDGKKKMKGQPKLLLLHRQRNQWIHF</sequence>
<keyword evidence="1" id="KW-1185">Reference proteome</keyword>
<protein>
    <submittedName>
        <fullName evidence="2">Uncharacterized protein</fullName>
    </submittedName>
</protein>
<dbReference type="AlphaFoldDB" id="A0A914DRP9"/>
<dbReference type="WBParaSite" id="ACRNAN_scaffold33784.g29242.t1">
    <property type="protein sequence ID" value="ACRNAN_scaffold33784.g29242.t1"/>
    <property type="gene ID" value="ACRNAN_scaffold33784.g29242"/>
</dbReference>
<reference evidence="2" key="1">
    <citation type="submission" date="2022-11" db="UniProtKB">
        <authorList>
            <consortium name="WormBaseParasite"/>
        </authorList>
    </citation>
    <scope>IDENTIFICATION</scope>
</reference>
<proteinExistence type="predicted"/>
<accession>A0A914DRP9</accession>
<organism evidence="1 2">
    <name type="scientific">Acrobeloides nanus</name>
    <dbReference type="NCBI Taxonomy" id="290746"/>
    <lineage>
        <taxon>Eukaryota</taxon>
        <taxon>Metazoa</taxon>
        <taxon>Ecdysozoa</taxon>
        <taxon>Nematoda</taxon>
        <taxon>Chromadorea</taxon>
        <taxon>Rhabditida</taxon>
        <taxon>Tylenchina</taxon>
        <taxon>Cephalobomorpha</taxon>
        <taxon>Cephaloboidea</taxon>
        <taxon>Cephalobidae</taxon>
        <taxon>Acrobeloides</taxon>
    </lineage>
</organism>
<evidence type="ECO:0000313" key="2">
    <source>
        <dbReference type="WBParaSite" id="ACRNAN_scaffold33784.g29242.t1"/>
    </source>
</evidence>
<dbReference type="Proteomes" id="UP000887540">
    <property type="component" value="Unplaced"/>
</dbReference>